<dbReference type="AlphaFoldDB" id="A0A399FVJ5"/>
<protein>
    <submittedName>
        <fullName evidence="2">Tetratricopeptide repeat protein</fullName>
    </submittedName>
</protein>
<feature type="region of interest" description="Disordered" evidence="1">
    <location>
        <begin position="75"/>
        <end position="98"/>
    </location>
</feature>
<keyword evidence="2" id="KW-0614">Plasmid</keyword>
<reference evidence="2" key="1">
    <citation type="submission" date="2020-10" db="EMBL/GenBank/DDBJ databases">
        <title>De novo genome project of the cellulose decomposer Thermobifida halotolerans type strain.</title>
        <authorList>
            <person name="Nagy I."/>
            <person name="Horvath B."/>
            <person name="Kukolya J."/>
            <person name="Nagy I."/>
            <person name="Orsini M."/>
        </authorList>
    </citation>
    <scope>NUCLEOTIDE SEQUENCE</scope>
    <source>
        <strain evidence="2">DSM 44931</strain>
        <plasmid evidence="2">pTH1</plasmid>
    </source>
</reference>
<dbReference type="Pfam" id="PF13424">
    <property type="entry name" value="TPR_12"/>
    <property type="match status" value="1"/>
</dbReference>
<dbReference type="InterPro" id="IPR011990">
    <property type="entry name" value="TPR-like_helical_dom_sf"/>
</dbReference>
<evidence type="ECO:0000313" key="3">
    <source>
        <dbReference type="Proteomes" id="UP000265719"/>
    </source>
</evidence>
<dbReference type="Proteomes" id="UP000265719">
    <property type="component" value="Plasmid pTH1"/>
</dbReference>
<dbReference type="KEGG" id="thao:NI17_024010"/>
<accession>A0A399FVJ5</accession>
<sequence>MALGSVGRYGEAVEWLDKAVAFFTSEGDQHREGWSRYELGVVHTRAGHTRAAVALLEKAVSLLAAANDPHTHEKALHALQQARKAAEQAEEDGETPQE</sequence>
<evidence type="ECO:0000313" key="2">
    <source>
        <dbReference type="EMBL" id="UOE22280.1"/>
    </source>
</evidence>
<keyword evidence="3" id="KW-1185">Reference proteome</keyword>
<organism evidence="2 3">
    <name type="scientific">Thermobifida halotolerans</name>
    <dbReference type="NCBI Taxonomy" id="483545"/>
    <lineage>
        <taxon>Bacteria</taxon>
        <taxon>Bacillati</taxon>
        <taxon>Actinomycetota</taxon>
        <taxon>Actinomycetes</taxon>
        <taxon>Streptosporangiales</taxon>
        <taxon>Nocardiopsidaceae</taxon>
        <taxon>Thermobifida</taxon>
    </lineage>
</organism>
<dbReference type="EMBL" id="CP063197">
    <property type="protein sequence ID" value="UOE22280.1"/>
    <property type="molecule type" value="Genomic_DNA"/>
</dbReference>
<gene>
    <name evidence="2" type="ORF">NI17_024010</name>
</gene>
<name>A0A399FVJ5_9ACTN</name>
<dbReference type="Gene3D" id="1.25.40.10">
    <property type="entry name" value="Tetratricopeptide repeat domain"/>
    <property type="match status" value="1"/>
</dbReference>
<evidence type="ECO:0000256" key="1">
    <source>
        <dbReference type="SAM" id="MobiDB-lite"/>
    </source>
</evidence>
<feature type="compositionally biased region" description="Acidic residues" evidence="1">
    <location>
        <begin position="88"/>
        <end position="98"/>
    </location>
</feature>
<proteinExistence type="predicted"/>
<geneLocation type="plasmid" evidence="2 3">
    <name>pTH1</name>
</geneLocation>
<dbReference type="SUPFAM" id="SSF48452">
    <property type="entry name" value="TPR-like"/>
    <property type="match status" value="1"/>
</dbReference>